<name>A0AAE9YYS2_9GAMM</name>
<dbReference type="EMBL" id="CP059735">
    <property type="protein sequence ID" value="WDE02003.1"/>
    <property type="molecule type" value="Genomic_DNA"/>
</dbReference>
<organism evidence="3 4">
    <name type="scientific">Thalassomonas actiniarum</name>
    <dbReference type="NCBI Taxonomy" id="485447"/>
    <lineage>
        <taxon>Bacteria</taxon>
        <taxon>Pseudomonadati</taxon>
        <taxon>Pseudomonadota</taxon>
        <taxon>Gammaproteobacteria</taxon>
        <taxon>Alteromonadales</taxon>
        <taxon>Colwelliaceae</taxon>
        <taxon>Thalassomonas</taxon>
    </lineage>
</organism>
<comment type="similarity">
    <text evidence="1">Belongs to the histone deacetylase family.</text>
</comment>
<dbReference type="PRINTS" id="PR01270">
    <property type="entry name" value="HDASUPER"/>
</dbReference>
<evidence type="ECO:0000313" key="4">
    <source>
        <dbReference type="Proteomes" id="UP000032568"/>
    </source>
</evidence>
<evidence type="ECO:0000256" key="1">
    <source>
        <dbReference type="ARBA" id="ARBA00005947"/>
    </source>
</evidence>
<protein>
    <submittedName>
        <fullName evidence="3">Histone deacetylase family protein</fullName>
    </submittedName>
</protein>
<dbReference type="Pfam" id="PF00850">
    <property type="entry name" value="Hist_deacetyl"/>
    <property type="match status" value="1"/>
</dbReference>
<dbReference type="AlphaFoldDB" id="A0AAE9YYS2"/>
<feature type="domain" description="Histone deacetylase" evidence="2">
    <location>
        <begin position="21"/>
        <end position="304"/>
    </location>
</feature>
<evidence type="ECO:0000313" key="3">
    <source>
        <dbReference type="EMBL" id="WDE02003.1"/>
    </source>
</evidence>
<dbReference type="GO" id="GO:0004407">
    <property type="term" value="F:histone deacetylase activity"/>
    <property type="evidence" value="ECO:0007669"/>
    <property type="project" value="TreeGrafter"/>
</dbReference>
<dbReference type="PANTHER" id="PTHR10625:SF10">
    <property type="entry name" value="HISTONE DEACETYLASE HDAC1"/>
    <property type="match status" value="1"/>
</dbReference>
<dbReference type="PANTHER" id="PTHR10625">
    <property type="entry name" value="HISTONE DEACETYLASE HDAC1-RELATED"/>
    <property type="match status" value="1"/>
</dbReference>
<dbReference type="InterPro" id="IPR000286">
    <property type="entry name" value="HDACs"/>
</dbReference>
<keyword evidence="4" id="KW-1185">Reference proteome</keyword>
<dbReference type="Proteomes" id="UP000032568">
    <property type="component" value="Chromosome"/>
</dbReference>
<gene>
    <name evidence="3" type="ORF">SG35_024065</name>
</gene>
<dbReference type="GO" id="GO:0040029">
    <property type="term" value="P:epigenetic regulation of gene expression"/>
    <property type="evidence" value="ECO:0007669"/>
    <property type="project" value="TreeGrafter"/>
</dbReference>
<proteinExistence type="inferred from homology"/>
<sequence>MPTTLFLSHKNCQRHDMGQGHPESPLRLQAIDQLVRATDWQDKLTFADAPKIDLNCLCNIHPKHHIQALMELVPQHGFADIDGDTRLNPYSLDAALYAVGAALHATDEVIAGRAKNAFCAVRPPGHHAESAIAMGFCLFNSVALAAERALASGMSRVAILDFDVHHGNGTVEIFQDRPEVLVCSSFQYPFYPGRFDDVVRPNICLTPLSAGSDGADFRKAVEPDWTQAVRQHHPEMIFVSAGFDAHHEDPLGGLHLYDGDFLYISQLITDLAMGSARGRVVSLLEGGYQLQALSRSVVQHLKALTE</sequence>
<evidence type="ECO:0000259" key="2">
    <source>
        <dbReference type="Pfam" id="PF00850"/>
    </source>
</evidence>
<accession>A0AAE9YYS2</accession>
<dbReference type="CDD" id="cd11599">
    <property type="entry name" value="HDAC_classII_2"/>
    <property type="match status" value="1"/>
</dbReference>
<dbReference type="Gene3D" id="3.40.800.20">
    <property type="entry name" value="Histone deacetylase domain"/>
    <property type="match status" value="1"/>
</dbReference>
<dbReference type="InterPro" id="IPR023696">
    <property type="entry name" value="Ureohydrolase_dom_sf"/>
</dbReference>
<dbReference type="KEGG" id="tact:SG35_024065"/>
<dbReference type="SUPFAM" id="SSF52768">
    <property type="entry name" value="Arginase/deacetylase"/>
    <property type="match status" value="1"/>
</dbReference>
<dbReference type="InterPro" id="IPR037138">
    <property type="entry name" value="His_deacetylse_dom_sf"/>
</dbReference>
<reference evidence="3 4" key="2">
    <citation type="journal article" date="2022" name="Mar. Drugs">
        <title>Bioassay-Guided Fractionation Leads to the Detection of Cholic Acid Generated by the Rare Thalassomonas sp.</title>
        <authorList>
            <person name="Pheiffer F."/>
            <person name="Schneider Y.K."/>
            <person name="Hansen E.H."/>
            <person name="Andersen J.H."/>
            <person name="Isaksson J."/>
            <person name="Busche T."/>
            <person name="R C."/>
            <person name="Kalinowski J."/>
            <person name="Zyl L.V."/>
            <person name="Trindade M."/>
        </authorList>
    </citation>
    <scope>NUCLEOTIDE SEQUENCE [LARGE SCALE GENOMIC DNA]</scope>
    <source>
        <strain evidence="3 4">A5K-106</strain>
    </source>
</reference>
<dbReference type="InterPro" id="IPR023801">
    <property type="entry name" value="His_deacetylse_dom"/>
</dbReference>
<reference evidence="3 4" key="1">
    <citation type="journal article" date="2015" name="Genome Announc.">
        <title>Draft Genome Sequences of Marine Isolates of Thalassomonas viridans and Thalassomonas actiniarum.</title>
        <authorList>
            <person name="Olonade I."/>
            <person name="van Zyl L.J."/>
            <person name="Trindade M."/>
        </authorList>
    </citation>
    <scope>NUCLEOTIDE SEQUENCE [LARGE SCALE GENOMIC DNA]</scope>
    <source>
        <strain evidence="3 4">A5K-106</strain>
    </source>
</reference>